<organism evidence="2 3">
    <name type="scientific">Portunus trituberculatus</name>
    <name type="common">Swimming crab</name>
    <name type="synonym">Neptunus trituberculatus</name>
    <dbReference type="NCBI Taxonomy" id="210409"/>
    <lineage>
        <taxon>Eukaryota</taxon>
        <taxon>Metazoa</taxon>
        <taxon>Ecdysozoa</taxon>
        <taxon>Arthropoda</taxon>
        <taxon>Crustacea</taxon>
        <taxon>Multicrustacea</taxon>
        <taxon>Malacostraca</taxon>
        <taxon>Eumalacostraca</taxon>
        <taxon>Eucarida</taxon>
        <taxon>Decapoda</taxon>
        <taxon>Pleocyemata</taxon>
        <taxon>Brachyura</taxon>
        <taxon>Eubrachyura</taxon>
        <taxon>Portunoidea</taxon>
        <taxon>Portunidae</taxon>
        <taxon>Portuninae</taxon>
        <taxon>Portunus</taxon>
    </lineage>
</organism>
<feature type="region of interest" description="Disordered" evidence="1">
    <location>
        <begin position="1"/>
        <end position="43"/>
    </location>
</feature>
<keyword evidence="3" id="KW-1185">Reference proteome</keyword>
<comment type="caution">
    <text evidence="2">The sequence shown here is derived from an EMBL/GenBank/DDBJ whole genome shotgun (WGS) entry which is preliminary data.</text>
</comment>
<dbReference type="AlphaFoldDB" id="A0A5B7JL30"/>
<name>A0A5B7JL30_PORTR</name>
<evidence type="ECO:0000313" key="3">
    <source>
        <dbReference type="Proteomes" id="UP000324222"/>
    </source>
</evidence>
<accession>A0A5B7JL30</accession>
<dbReference type="Proteomes" id="UP000324222">
    <property type="component" value="Unassembled WGS sequence"/>
</dbReference>
<reference evidence="2 3" key="1">
    <citation type="submission" date="2019-05" db="EMBL/GenBank/DDBJ databases">
        <title>Another draft genome of Portunus trituberculatus and its Hox gene families provides insights of decapod evolution.</title>
        <authorList>
            <person name="Jeong J.-H."/>
            <person name="Song I."/>
            <person name="Kim S."/>
            <person name="Choi T."/>
            <person name="Kim D."/>
            <person name="Ryu S."/>
            <person name="Kim W."/>
        </authorList>
    </citation>
    <scope>NUCLEOTIDE SEQUENCE [LARGE SCALE GENOMIC DNA]</scope>
    <source>
        <tissue evidence="2">Muscle</tissue>
    </source>
</reference>
<proteinExistence type="predicted"/>
<sequence>MVEERSVLRWTRKRRRRGVSQAWEQTGATGEHHHHHNQTSVPRRLSYVATAASAAATKRSTT</sequence>
<evidence type="ECO:0000256" key="1">
    <source>
        <dbReference type="SAM" id="MobiDB-lite"/>
    </source>
</evidence>
<evidence type="ECO:0000313" key="2">
    <source>
        <dbReference type="EMBL" id="MPC95315.1"/>
    </source>
</evidence>
<protein>
    <submittedName>
        <fullName evidence="2">Uncharacterized protein</fullName>
    </submittedName>
</protein>
<gene>
    <name evidence="2" type="ORF">E2C01_090520</name>
</gene>
<dbReference type="EMBL" id="VSRR010101779">
    <property type="protein sequence ID" value="MPC95315.1"/>
    <property type="molecule type" value="Genomic_DNA"/>
</dbReference>